<sequence length="45" mass="5458">MIFRLFFAFAFKQFPETQYHSVKLLNIFNKKLKEIGKTNSYKKVI</sequence>
<organism evidence="1">
    <name type="scientific">marine metagenome</name>
    <dbReference type="NCBI Taxonomy" id="408172"/>
    <lineage>
        <taxon>unclassified sequences</taxon>
        <taxon>metagenomes</taxon>
        <taxon>ecological metagenomes</taxon>
    </lineage>
</organism>
<protein>
    <submittedName>
        <fullName evidence="1">Uncharacterized protein</fullName>
    </submittedName>
</protein>
<reference evidence="1" key="1">
    <citation type="submission" date="2018-05" db="EMBL/GenBank/DDBJ databases">
        <authorList>
            <person name="Lanie J.A."/>
            <person name="Ng W.-L."/>
            <person name="Kazmierczak K.M."/>
            <person name="Andrzejewski T.M."/>
            <person name="Davidsen T.M."/>
            <person name="Wayne K.J."/>
            <person name="Tettelin H."/>
            <person name="Glass J.I."/>
            <person name="Rusch D."/>
            <person name="Podicherti R."/>
            <person name="Tsui H.-C.T."/>
            <person name="Winkler M.E."/>
        </authorList>
    </citation>
    <scope>NUCLEOTIDE SEQUENCE</scope>
</reference>
<dbReference type="EMBL" id="UINC01060400">
    <property type="protein sequence ID" value="SVB84865.1"/>
    <property type="molecule type" value="Genomic_DNA"/>
</dbReference>
<dbReference type="AlphaFoldDB" id="A0A382HCQ5"/>
<proteinExistence type="predicted"/>
<name>A0A382HCQ5_9ZZZZ</name>
<accession>A0A382HCQ5</accession>
<evidence type="ECO:0000313" key="1">
    <source>
        <dbReference type="EMBL" id="SVB84865.1"/>
    </source>
</evidence>
<gene>
    <name evidence="1" type="ORF">METZ01_LOCUS237719</name>
</gene>